<evidence type="ECO:0000313" key="2">
    <source>
        <dbReference type="Proteomes" id="UP000199651"/>
    </source>
</evidence>
<dbReference type="Proteomes" id="UP000199651">
    <property type="component" value="Unassembled WGS sequence"/>
</dbReference>
<keyword evidence="2" id="KW-1185">Reference proteome</keyword>
<dbReference type="RefSeq" id="WP_091383806.1">
    <property type="nucleotide sequence ID" value="NZ_FNDV01000007.1"/>
</dbReference>
<name>A0A1H0WE12_9PSEU</name>
<dbReference type="EMBL" id="FNJB01000020">
    <property type="protein sequence ID" value="SDP88907.1"/>
    <property type="molecule type" value="Genomic_DNA"/>
</dbReference>
<gene>
    <name evidence="1" type="ORF">SAMN05192558_12038</name>
</gene>
<proteinExistence type="predicted"/>
<accession>A0A1H0WE12</accession>
<organism evidence="1 2">
    <name type="scientific">Actinokineospora alba</name>
    <dbReference type="NCBI Taxonomy" id="504798"/>
    <lineage>
        <taxon>Bacteria</taxon>
        <taxon>Bacillati</taxon>
        <taxon>Actinomycetota</taxon>
        <taxon>Actinomycetes</taxon>
        <taxon>Pseudonocardiales</taxon>
        <taxon>Pseudonocardiaceae</taxon>
        <taxon>Actinokineospora</taxon>
    </lineage>
</organism>
<evidence type="ECO:0000313" key="1">
    <source>
        <dbReference type="EMBL" id="SDP88907.1"/>
    </source>
</evidence>
<dbReference type="AlphaFoldDB" id="A0A1H0WE12"/>
<dbReference type="OrthoDB" id="581789at2"/>
<protein>
    <submittedName>
        <fullName evidence="1">Uncharacterized protein</fullName>
    </submittedName>
</protein>
<sequence>MLILEPVIETFGTRHFSCWPVADPSDGFVRLSAEMTAAEIGVAVAALVPHEVADDLPQDPVKLLRGIIGAQDLIAPGGLRARDAGTGVSIAPSCCCGLETWRDWVSVLDGGQPWLGHSPAPWVEHVDDGVRIWSGGGLGDDDDAQPREQIAVPLDALSTALDRAHLNLFGFLSAVGRWAQALSPDTAGELEAKLDSSLQITGRLSA</sequence>
<reference evidence="2" key="1">
    <citation type="submission" date="2016-10" db="EMBL/GenBank/DDBJ databases">
        <authorList>
            <person name="Varghese N."/>
            <person name="Submissions S."/>
        </authorList>
    </citation>
    <scope>NUCLEOTIDE SEQUENCE [LARGE SCALE GENOMIC DNA]</scope>
    <source>
        <strain evidence="2">IBRC-M 10655</strain>
    </source>
</reference>